<dbReference type="GeneID" id="24576440"/>
<dbReference type="Proteomes" id="UP000030326">
    <property type="component" value="Segment"/>
</dbReference>
<organism evidence="1 2">
    <name type="scientific">Pseudomonas phage Pf-10</name>
    <dbReference type="NCBI Taxonomy" id="1562076"/>
    <lineage>
        <taxon>Viruses</taxon>
        <taxon>Duplodnaviria</taxon>
        <taxon>Heunggongvirae</taxon>
        <taxon>Uroviricota</taxon>
        <taxon>Caudoviricetes</taxon>
        <taxon>Autographivirales</taxon>
        <taxon>Autotranscriptaviridae</taxon>
        <taxon>Studiervirinae</taxon>
        <taxon>Pifdecavirus</taxon>
        <taxon>Pifdecavirus BIMBV46</taxon>
        <taxon>Pifdecavirus Pf10</taxon>
    </lineage>
</organism>
<keyword evidence="2" id="KW-1185">Reference proteome</keyword>
<name>A0A0A0YV85_9CAUD</name>
<reference evidence="1 2" key="1">
    <citation type="submission" date="2014-10" db="EMBL/GenBank/DDBJ databases">
        <title>Complete genome sequence and comparative genome analysis of Pseudomonas phage Pf-10.</title>
        <authorList>
            <person name="Valentovich L.N."/>
            <person name="Pilipchuk T.A."/>
        </authorList>
    </citation>
    <scope>NUCLEOTIDE SEQUENCE [LARGE SCALE GENOMIC DNA]</scope>
</reference>
<protein>
    <submittedName>
        <fullName evidence="1">Uncharacterized protein</fullName>
    </submittedName>
</protein>
<dbReference type="OrthoDB" id="32643at10239"/>
<gene>
    <name evidence="1" type="ORF">NL61_24</name>
</gene>
<sequence length="119" mass="13416">MAKTLKCDVNFGLTIVVNSESEKGLEAARDLARVALKHNPDEAKGEQKFLLEAFASERTTEQLLELIIRKGVRELVREELERELNNDETSTTVGNIKVTFEAREESVPADPDAYLQREV</sequence>
<evidence type="ECO:0000313" key="2">
    <source>
        <dbReference type="Proteomes" id="UP000030326"/>
    </source>
</evidence>
<dbReference type="KEGG" id="vg:24576440"/>
<evidence type="ECO:0000313" key="1">
    <source>
        <dbReference type="EMBL" id="AIX12986.1"/>
    </source>
</evidence>
<proteinExistence type="predicted"/>
<dbReference type="RefSeq" id="YP_009145621.1">
    <property type="nucleotide sequence ID" value="NC_027292.1"/>
</dbReference>
<accession>A0A0A0YV85</accession>
<dbReference type="EMBL" id="KP025626">
    <property type="protein sequence ID" value="AIX12986.1"/>
    <property type="molecule type" value="Genomic_DNA"/>
</dbReference>